<proteinExistence type="predicted"/>
<comment type="caution">
    <text evidence="1">The sequence shown here is derived from an EMBL/GenBank/DDBJ whole genome shotgun (WGS) entry which is preliminary data.</text>
</comment>
<organism evidence="1 2">
    <name type="scientific">Algoriphagus yeomjeoni</name>
    <dbReference type="NCBI Taxonomy" id="291403"/>
    <lineage>
        <taxon>Bacteria</taxon>
        <taxon>Pseudomonadati</taxon>
        <taxon>Bacteroidota</taxon>
        <taxon>Cytophagia</taxon>
        <taxon>Cytophagales</taxon>
        <taxon>Cyclobacteriaceae</taxon>
        <taxon>Algoriphagus</taxon>
    </lineage>
</organism>
<dbReference type="EMBL" id="QLLK01000003">
    <property type="protein sequence ID" value="RAI92121.1"/>
    <property type="molecule type" value="Genomic_DNA"/>
</dbReference>
<evidence type="ECO:0000313" key="1">
    <source>
        <dbReference type="EMBL" id="RAI92121.1"/>
    </source>
</evidence>
<keyword evidence="2" id="KW-1185">Reference proteome</keyword>
<gene>
    <name evidence="1" type="ORF">LV83_01350</name>
</gene>
<dbReference type="OrthoDB" id="680777at2"/>
<name>A0A327PL43_9BACT</name>
<accession>A0A327PL43</accession>
<dbReference type="AlphaFoldDB" id="A0A327PL43"/>
<protein>
    <submittedName>
        <fullName evidence="1">Uncharacterized protein</fullName>
    </submittedName>
</protein>
<reference evidence="1 2" key="1">
    <citation type="submission" date="2018-06" db="EMBL/GenBank/DDBJ databases">
        <title>Genomic Encyclopedia of Archaeal and Bacterial Type Strains, Phase II (KMG-II): from individual species to whole genera.</title>
        <authorList>
            <person name="Goeker M."/>
        </authorList>
    </citation>
    <scope>NUCLEOTIDE SEQUENCE [LARGE SCALE GENOMIC DNA]</scope>
    <source>
        <strain evidence="1 2">DSM 23446</strain>
    </source>
</reference>
<dbReference type="RefSeq" id="WP_111610759.1">
    <property type="nucleotide sequence ID" value="NZ_QLLK01000003.1"/>
</dbReference>
<evidence type="ECO:0000313" key="2">
    <source>
        <dbReference type="Proteomes" id="UP000249610"/>
    </source>
</evidence>
<dbReference type="Proteomes" id="UP000249610">
    <property type="component" value="Unassembled WGS sequence"/>
</dbReference>
<sequence length="99" mass="11111">MDDSEYAAFKTDGSKAKNKELEGRYTKVEKLEEIKLHNIFDGFEVAPKNVAFNDAMISSKINSMVKEGWNLVYVTSAVENDAGDVNLNGILITRLFFSK</sequence>